<keyword evidence="4" id="KW-0731">Sigma factor</keyword>
<gene>
    <name evidence="9" type="ORF">KDL01_29935</name>
</gene>
<dbReference type="PANTHER" id="PTHR30173">
    <property type="entry name" value="SIGMA 19 FACTOR"/>
    <property type="match status" value="1"/>
</dbReference>
<feature type="domain" description="RNA polymerase sigma-70 region 2" evidence="7">
    <location>
        <begin position="11"/>
        <end position="72"/>
    </location>
</feature>
<dbReference type="InterPro" id="IPR013325">
    <property type="entry name" value="RNA_pol_sigma_r2"/>
</dbReference>
<comment type="similarity">
    <text evidence="1">Belongs to the sigma-70 factor family. ECF subfamily.</text>
</comment>
<dbReference type="RefSeq" id="WP_212532004.1">
    <property type="nucleotide sequence ID" value="NZ_JAGSOG010000211.1"/>
</dbReference>
<dbReference type="EMBL" id="JAGSOG010000211">
    <property type="protein sequence ID" value="MBR7837537.1"/>
    <property type="molecule type" value="Genomic_DNA"/>
</dbReference>
<dbReference type="GO" id="GO:0003677">
    <property type="term" value="F:DNA binding"/>
    <property type="evidence" value="ECO:0007669"/>
    <property type="project" value="InterPro"/>
</dbReference>
<organism evidence="9 10">
    <name type="scientific">Actinospica durhamensis</name>
    <dbReference type="NCBI Taxonomy" id="1508375"/>
    <lineage>
        <taxon>Bacteria</taxon>
        <taxon>Bacillati</taxon>
        <taxon>Actinomycetota</taxon>
        <taxon>Actinomycetes</taxon>
        <taxon>Catenulisporales</taxon>
        <taxon>Actinospicaceae</taxon>
        <taxon>Actinospica</taxon>
    </lineage>
</organism>
<dbReference type="GO" id="GO:0006352">
    <property type="term" value="P:DNA-templated transcription initiation"/>
    <property type="evidence" value="ECO:0007669"/>
    <property type="project" value="InterPro"/>
</dbReference>
<dbReference type="Gene3D" id="1.10.1740.10">
    <property type="match status" value="1"/>
</dbReference>
<feature type="region of interest" description="Disordered" evidence="6">
    <location>
        <begin position="75"/>
        <end position="100"/>
    </location>
</feature>
<dbReference type="NCBIfam" id="TIGR02937">
    <property type="entry name" value="sigma70-ECF"/>
    <property type="match status" value="1"/>
</dbReference>
<evidence type="ECO:0000313" key="9">
    <source>
        <dbReference type="EMBL" id="MBR7837537.1"/>
    </source>
</evidence>
<dbReference type="SUPFAM" id="SSF88659">
    <property type="entry name" value="Sigma3 and sigma4 domains of RNA polymerase sigma factors"/>
    <property type="match status" value="1"/>
</dbReference>
<evidence type="ECO:0000256" key="3">
    <source>
        <dbReference type="ARBA" id="ARBA00023015"/>
    </source>
</evidence>
<dbReference type="GO" id="GO:0016987">
    <property type="term" value="F:sigma factor activity"/>
    <property type="evidence" value="ECO:0007669"/>
    <property type="project" value="UniProtKB-KW"/>
</dbReference>
<dbReference type="SUPFAM" id="SSF88946">
    <property type="entry name" value="Sigma2 domain of RNA polymerase sigma factors"/>
    <property type="match status" value="1"/>
</dbReference>
<evidence type="ECO:0000256" key="6">
    <source>
        <dbReference type="SAM" id="MobiDB-lite"/>
    </source>
</evidence>
<proteinExistence type="inferred from homology"/>
<keyword evidence="5" id="KW-0804">Transcription</keyword>
<dbReference type="InterPro" id="IPR052704">
    <property type="entry name" value="ECF_Sigma-70_Domain"/>
</dbReference>
<sequence>MEQSAALTDRFEAQRPRLRALAYRMLGSGAEAEDAVQEAWLRLAATHEPIESLEAWLTTVVTRLCLNLLRTRHTRREEPLEQSDAAEVPVDAGSDASRLAPDPEHEAELAEEVGLALLVVLDALSPAERVAFVLHDLFEVPFDDMAPMMERSTAAVRQLASRARRRVRGVPAPTADPARARRAVEAYLSATRAGDFEALLTLLDPDVVLYADERVVPTPKPLTLHGALTVARSAMGAVDRAAVTVLALVEGAPALVMAPFGRLAVVMRFTVGAGGIREIDVIADPARLRTLDVALLEG</sequence>
<accession>A0A941ITE7</accession>
<dbReference type="Pfam" id="PF04542">
    <property type="entry name" value="Sigma70_r2"/>
    <property type="match status" value="1"/>
</dbReference>
<evidence type="ECO:0000259" key="8">
    <source>
        <dbReference type="Pfam" id="PF08281"/>
    </source>
</evidence>
<dbReference type="InterPro" id="IPR013249">
    <property type="entry name" value="RNA_pol_sigma70_r4_t2"/>
</dbReference>
<evidence type="ECO:0000256" key="1">
    <source>
        <dbReference type="ARBA" id="ARBA00010641"/>
    </source>
</evidence>
<evidence type="ECO:0000256" key="2">
    <source>
        <dbReference type="ARBA" id="ARBA00011344"/>
    </source>
</evidence>
<dbReference type="Gene3D" id="3.10.450.50">
    <property type="match status" value="1"/>
</dbReference>
<dbReference type="Gene3D" id="1.10.10.10">
    <property type="entry name" value="Winged helix-like DNA-binding domain superfamily/Winged helix DNA-binding domain"/>
    <property type="match status" value="1"/>
</dbReference>
<dbReference type="InterPro" id="IPR014284">
    <property type="entry name" value="RNA_pol_sigma-70_dom"/>
</dbReference>
<dbReference type="InterPro" id="IPR032710">
    <property type="entry name" value="NTF2-like_dom_sf"/>
</dbReference>
<keyword evidence="3" id="KW-0805">Transcription regulation</keyword>
<feature type="domain" description="RNA polymerase sigma factor 70 region 4 type 2" evidence="8">
    <location>
        <begin position="116"/>
        <end position="166"/>
    </location>
</feature>
<dbReference type="Pfam" id="PF08281">
    <property type="entry name" value="Sigma70_r4_2"/>
    <property type="match status" value="1"/>
</dbReference>
<evidence type="ECO:0000256" key="4">
    <source>
        <dbReference type="ARBA" id="ARBA00023082"/>
    </source>
</evidence>
<evidence type="ECO:0000256" key="5">
    <source>
        <dbReference type="ARBA" id="ARBA00023163"/>
    </source>
</evidence>
<evidence type="ECO:0000313" key="10">
    <source>
        <dbReference type="Proteomes" id="UP000675781"/>
    </source>
</evidence>
<comment type="subunit">
    <text evidence="2">Interacts transiently with the RNA polymerase catalytic core formed by RpoA, RpoB, RpoC and RpoZ (2 alpha, 1 beta, 1 beta' and 1 omega subunit) to form the RNA polymerase holoenzyme that can initiate transcription.</text>
</comment>
<comment type="caution">
    <text evidence="9">The sequence shown here is derived from an EMBL/GenBank/DDBJ whole genome shotgun (WGS) entry which is preliminary data.</text>
</comment>
<dbReference type="InterPro" id="IPR013324">
    <property type="entry name" value="RNA_pol_sigma_r3/r4-like"/>
</dbReference>
<dbReference type="InterPro" id="IPR007627">
    <property type="entry name" value="RNA_pol_sigma70_r2"/>
</dbReference>
<name>A0A941ITE7_9ACTN</name>
<dbReference type="AlphaFoldDB" id="A0A941ITE7"/>
<dbReference type="PANTHER" id="PTHR30173:SF43">
    <property type="entry name" value="ECF RNA POLYMERASE SIGMA FACTOR SIGI-RELATED"/>
    <property type="match status" value="1"/>
</dbReference>
<dbReference type="Proteomes" id="UP000675781">
    <property type="component" value="Unassembled WGS sequence"/>
</dbReference>
<dbReference type="InterPro" id="IPR036388">
    <property type="entry name" value="WH-like_DNA-bd_sf"/>
</dbReference>
<reference evidence="9" key="1">
    <citation type="submission" date="2021-04" db="EMBL/GenBank/DDBJ databases">
        <title>Genome based classification of Actinospica acidithermotolerans sp. nov., an actinobacterium isolated from an Indonesian hot spring.</title>
        <authorList>
            <person name="Kusuma A.B."/>
            <person name="Putra K.E."/>
            <person name="Nafisah S."/>
            <person name="Loh J."/>
            <person name="Nouioui I."/>
            <person name="Goodfellow M."/>
        </authorList>
    </citation>
    <scope>NUCLEOTIDE SEQUENCE</scope>
    <source>
        <strain evidence="9">CSCA 57</strain>
    </source>
</reference>
<dbReference type="SUPFAM" id="SSF54427">
    <property type="entry name" value="NTF2-like"/>
    <property type="match status" value="1"/>
</dbReference>
<protein>
    <submittedName>
        <fullName evidence="9">Sigma-70 family RNA polymerase sigma factor</fullName>
    </submittedName>
</protein>
<keyword evidence="10" id="KW-1185">Reference proteome</keyword>
<evidence type="ECO:0000259" key="7">
    <source>
        <dbReference type="Pfam" id="PF04542"/>
    </source>
</evidence>